<sequence length="201" mass="21842">MTGGLGMDSSMLFWTQVSAIGQAVGALATAAAVIVALWIALSERRPNIKLRAGLRLIIPGDGSPATDVVAFEIENRGMRTVRISGIGWQTGWTRRGPDWLRQQLALQNPNSYSPSLPFDLAPGQRLTVYVEPSSLGKTNIEFFTRKLPFQTMRKPANVRAVAHLVACKSVIVKVEKPLSEFLATGKIERGAARFNKRAAAA</sequence>
<name>A0A239Q122_9PROT</name>
<accession>A0A239Q122</accession>
<reference evidence="2 3" key="1">
    <citation type="submission" date="2017-07" db="EMBL/GenBank/DDBJ databases">
        <authorList>
            <person name="Sun Z.S."/>
            <person name="Albrecht U."/>
            <person name="Echele G."/>
            <person name="Lee C.C."/>
        </authorList>
    </citation>
    <scope>NUCLEOTIDE SEQUENCE [LARGE SCALE GENOMIC DNA]</scope>
    <source>
        <strain evidence="2 3">CGMCC 1.12710</strain>
    </source>
</reference>
<evidence type="ECO:0000256" key="1">
    <source>
        <dbReference type="SAM" id="Phobius"/>
    </source>
</evidence>
<keyword evidence="3" id="KW-1185">Reference proteome</keyword>
<evidence type="ECO:0000313" key="3">
    <source>
        <dbReference type="Proteomes" id="UP000198346"/>
    </source>
</evidence>
<dbReference type="Proteomes" id="UP000198346">
    <property type="component" value="Unassembled WGS sequence"/>
</dbReference>
<dbReference type="EMBL" id="FZQA01000011">
    <property type="protein sequence ID" value="SNT75902.1"/>
    <property type="molecule type" value="Genomic_DNA"/>
</dbReference>
<keyword evidence="1" id="KW-1133">Transmembrane helix</keyword>
<gene>
    <name evidence="2" type="ORF">SAMN06297382_2965</name>
</gene>
<protein>
    <submittedName>
        <fullName evidence="2">Uncharacterized protein</fullName>
    </submittedName>
</protein>
<proteinExistence type="predicted"/>
<feature type="transmembrane region" description="Helical" evidence="1">
    <location>
        <begin position="20"/>
        <end position="41"/>
    </location>
</feature>
<evidence type="ECO:0000313" key="2">
    <source>
        <dbReference type="EMBL" id="SNT75902.1"/>
    </source>
</evidence>
<organism evidence="2 3">
    <name type="scientific">Amphiplicatus metriothermophilus</name>
    <dbReference type="NCBI Taxonomy" id="1519374"/>
    <lineage>
        <taxon>Bacteria</taxon>
        <taxon>Pseudomonadati</taxon>
        <taxon>Pseudomonadota</taxon>
        <taxon>Alphaproteobacteria</taxon>
        <taxon>Parvularculales</taxon>
        <taxon>Parvularculaceae</taxon>
        <taxon>Amphiplicatus</taxon>
    </lineage>
</organism>
<keyword evidence="1" id="KW-0472">Membrane</keyword>
<dbReference type="AlphaFoldDB" id="A0A239Q122"/>
<keyword evidence="1" id="KW-0812">Transmembrane</keyword>